<keyword evidence="1" id="KW-0812">Transmembrane</keyword>
<accession>A0AAE3GFE0</accession>
<dbReference type="AlphaFoldDB" id="A0AAE3GFE0"/>
<comment type="caution">
    <text evidence="2">The sequence shown here is derived from an EMBL/GenBank/DDBJ whole genome shotgun (WGS) entry which is preliminary data.</text>
</comment>
<protein>
    <submittedName>
        <fullName evidence="2">Uncharacterized protein</fullName>
    </submittedName>
</protein>
<feature type="transmembrane region" description="Helical" evidence="1">
    <location>
        <begin position="15"/>
        <end position="39"/>
    </location>
</feature>
<sequence length="45" mass="4621">MSDRIPAAVVAGRKVAMVLLVTAMVLTVLCALWLVSLAVTAPAVV</sequence>
<evidence type="ECO:0000313" key="3">
    <source>
        <dbReference type="Proteomes" id="UP001206128"/>
    </source>
</evidence>
<name>A0AAE3GFE0_9PSEU</name>
<keyword evidence="1" id="KW-1133">Transmembrane helix</keyword>
<keyword evidence="3" id="KW-1185">Reference proteome</keyword>
<dbReference type="EMBL" id="JAMTCK010000009">
    <property type="protein sequence ID" value="MCP2167110.1"/>
    <property type="molecule type" value="Genomic_DNA"/>
</dbReference>
<reference evidence="2" key="1">
    <citation type="submission" date="2022-06" db="EMBL/GenBank/DDBJ databases">
        <title>Genomic Encyclopedia of Archaeal and Bacterial Type Strains, Phase II (KMG-II): from individual species to whole genera.</title>
        <authorList>
            <person name="Goeker M."/>
        </authorList>
    </citation>
    <scope>NUCLEOTIDE SEQUENCE</scope>
    <source>
        <strain evidence="2">DSM 43935</strain>
    </source>
</reference>
<organism evidence="2 3">
    <name type="scientific">Goodfellowiella coeruleoviolacea</name>
    <dbReference type="NCBI Taxonomy" id="334858"/>
    <lineage>
        <taxon>Bacteria</taxon>
        <taxon>Bacillati</taxon>
        <taxon>Actinomycetota</taxon>
        <taxon>Actinomycetes</taxon>
        <taxon>Pseudonocardiales</taxon>
        <taxon>Pseudonocardiaceae</taxon>
        <taxon>Goodfellowiella</taxon>
    </lineage>
</organism>
<proteinExistence type="predicted"/>
<keyword evidence="1" id="KW-0472">Membrane</keyword>
<gene>
    <name evidence="2" type="ORF">LX83_003983</name>
</gene>
<dbReference type="RefSeq" id="WP_253773669.1">
    <property type="nucleotide sequence ID" value="NZ_JAMTCK010000009.1"/>
</dbReference>
<evidence type="ECO:0000256" key="1">
    <source>
        <dbReference type="SAM" id="Phobius"/>
    </source>
</evidence>
<evidence type="ECO:0000313" key="2">
    <source>
        <dbReference type="EMBL" id="MCP2167110.1"/>
    </source>
</evidence>
<dbReference type="Proteomes" id="UP001206128">
    <property type="component" value="Unassembled WGS sequence"/>
</dbReference>